<comment type="caution">
    <text evidence="2">The sequence shown here is derived from an EMBL/GenBank/DDBJ whole genome shotgun (WGS) entry which is preliminary data.</text>
</comment>
<evidence type="ECO:0000313" key="2">
    <source>
        <dbReference type="EMBL" id="GHH88799.1"/>
    </source>
</evidence>
<dbReference type="AlphaFoldDB" id="A0A919GR34"/>
<feature type="region of interest" description="Disordered" evidence="1">
    <location>
        <begin position="47"/>
        <end position="67"/>
    </location>
</feature>
<gene>
    <name evidence="2" type="ORF">GCM10017771_35610</name>
</gene>
<keyword evidence="3" id="KW-1185">Reference proteome</keyword>
<reference evidence="2" key="1">
    <citation type="journal article" date="2014" name="Int. J. Syst. Evol. Microbiol.">
        <title>Complete genome sequence of Corynebacterium casei LMG S-19264T (=DSM 44701T), isolated from a smear-ripened cheese.</title>
        <authorList>
            <consortium name="US DOE Joint Genome Institute (JGI-PGF)"/>
            <person name="Walter F."/>
            <person name="Albersmeier A."/>
            <person name="Kalinowski J."/>
            <person name="Ruckert C."/>
        </authorList>
    </citation>
    <scope>NUCLEOTIDE SEQUENCE</scope>
    <source>
        <strain evidence="2">CGMCC 4.7403</strain>
    </source>
</reference>
<accession>A0A919GR34</accession>
<evidence type="ECO:0000313" key="3">
    <source>
        <dbReference type="Proteomes" id="UP000603227"/>
    </source>
</evidence>
<evidence type="ECO:0000256" key="1">
    <source>
        <dbReference type="SAM" id="MobiDB-lite"/>
    </source>
</evidence>
<proteinExistence type="predicted"/>
<reference evidence="2" key="2">
    <citation type="submission" date="2020-09" db="EMBL/GenBank/DDBJ databases">
        <authorList>
            <person name="Sun Q."/>
            <person name="Zhou Y."/>
        </authorList>
    </citation>
    <scope>NUCLEOTIDE SEQUENCE</scope>
    <source>
        <strain evidence="2">CGMCC 4.7403</strain>
    </source>
</reference>
<dbReference type="EMBL" id="BNAT01000011">
    <property type="protein sequence ID" value="GHH88799.1"/>
    <property type="molecule type" value="Genomic_DNA"/>
</dbReference>
<dbReference type="Proteomes" id="UP000603227">
    <property type="component" value="Unassembled WGS sequence"/>
</dbReference>
<name>A0A919GR34_9ACTN</name>
<sequence length="108" mass="11808">MKPQTDVLVPQAVGATEKIGTGSNVCQCHKVHTRVVVRTLFPAVVDTDRDGGEARDPTESVDDRDRRARVAKTRHSLGYDAVWALVGRQDLSLPTVGVLRPPSHRASR</sequence>
<organism evidence="2 3">
    <name type="scientific">Streptomyces capitiformicae</name>
    <dbReference type="NCBI Taxonomy" id="2014920"/>
    <lineage>
        <taxon>Bacteria</taxon>
        <taxon>Bacillati</taxon>
        <taxon>Actinomycetota</taxon>
        <taxon>Actinomycetes</taxon>
        <taxon>Kitasatosporales</taxon>
        <taxon>Streptomycetaceae</taxon>
        <taxon>Streptomyces</taxon>
    </lineage>
</organism>
<protein>
    <submittedName>
        <fullName evidence="2">Uncharacterized protein</fullName>
    </submittedName>
</protein>